<dbReference type="PANTHER" id="PTHR33509:SF15">
    <property type="entry name" value="OS03G0400700 PROTEIN"/>
    <property type="match status" value="1"/>
</dbReference>
<evidence type="ECO:0000313" key="3">
    <source>
        <dbReference type="Proteomes" id="UP001054889"/>
    </source>
</evidence>
<comment type="caution">
    <text evidence="2">The sequence shown here is derived from an EMBL/GenBank/DDBJ whole genome shotgun (WGS) entry which is preliminary data.</text>
</comment>
<dbReference type="InterPro" id="IPR004926">
    <property type="entry name" value="LEA_3a"/>
</dbReference>
<evidence type="ECO:0000313" key="1">
    <source>
        <dbReference type="EMBL" id="GJN40877.1"/>
    </source>
</evidence>
<keyword evidence="3" id="KW-1185">Reference proteome</keyword>
<dbReference type="Proteomes" id="UP001054889">
    <property type="component" value="Unassembled WGS sequence"/>
</dbReference>
<dbReference type="EMBL" id="BQKI01000199">
    <property type="protein sequence ID" value="GJN40877.1"/>
    <property type="molecule type" value="Genomic_DNA"/>
</dbReference>
<protein>
    <submittedName>
        <fullName evidence="2">Uncharacterized protein</fullName>
    </submittedName>
</protein>
<reference evidence="2" key="2">
    <citation type="submission" date="2021-12" db="EMBL/GenBank/DDBJ databases">
        <title>Resequencing data analysis of finger millet.</title>
        <authorList>
            <person name="Hatakeyama M."/>
            <person name="Aluri S."/>
            <person name="Balachadran M.T."/>
            <person name="Sivarajan S.R."/>
            <person name="Poveda L."/>
            <person name="Shimizu-Inatsugi R."/>
            <person name="Schlapbach R."/>
            <person name="Sreeman S.M."/>
            <person name="Shimizu K.K."/>
        </authorList>
    </citation>
    <scope>NUCLEOTIDE SEQUENCE</scope>
</reference>
<name>A0AAV5G310_ELECO</name>
<proteinExistence type="predicted"/>
<gene>
    <name evidence="2" type="primary">gn00292</name>
    <name evidence="1" type="synonym">gn00187</name>
    <name evidence="1" type="ORF">PR202_gn00187</name>
    <name evidence="2" type="ORF">PR202_gn00292</name>
</gene>
<dbReference type="EMBL" id="BQKI01000199">
    <property type="protein sequence ID" value="GJN40975.1"/>
    <property type="molecule type" value="Genomic_DNA"/>
</dbReference>
<sequence length="84" mass="9659">MDKIKTKSRRSYSVYAARTAVNVHVPTAVGRTDNAAADGGRATKEDVFWMRDPKTGCWIPENRFQDDVDAVELRNRLLHYNNYK</sequence>
<accession>A0AAV5G310</accession>
<dbReference type="Pfam" id="PF03242">
    <property type="entry name" value="LEA_3a"/>
    <property type="match status" value="1"/>
</dbReference>
<dbReference type="PANTHER" id="PTHR33509">
    <property type="entry name" value="LATE EMBRYOGENIS ABUNDANT PROTEIN 2-RELATED"/>
    <property type="match status" value="1"/>
</dbReference>
<organism evidence="2 3">
    <name type="scientific">Eleusine coracana subsp. coracana</name>
    <dbReference type="NCBI Taxonomy" id="191504"/>
    <lineage>
        <taxon>Eukaryota</taxon>
        <taxon>Viridiplantae</taxon>
        <taxon>Streptophyta</taxon>
        <taxon>Embryophyta</taxon>
        <taxon>Tracheophyta</taxon>
        <taxon>Spermatophyta</taxon>
        <taxon>Magnoliopsida</taxon>
        <taxon>Liliopsida</taxon>
        <taxon>Poales</taxon>
        <taxon>Poaceae</taxon>
        <taxon>PACMAD clade</taxon>
        <taxon>Chloridoideae</taxon>
        <taxon>Cynodonteae</taxon>
        <taxon>Eleusininae</taxon>
        <taxon>Eleusine</taxon>
    </lineage>
</organism>
<reference evidence="2" key="1">
    <citation type="journal article" date="2018" name="DNA Res.">
        <title>Multiple hybrid de novo genome assembly of finger millet, an orphan allotetraploid crop.</title>
        <authorList>
            <person name="Hatakeyama M."/>
            <person name="Aluri S."/>
            <person name="Balachadran M.T."/>
            <person name="Sivarajan S.R."/>
            <person name="Patrignani A."/>
            <person name="Gruter S."/>
            <person name="Poveda L."/>
            <person name="Shimizu-Inatsugi R."/>
            <person name="Baeten J."/>
            <person name="Francoijs K.J."/>
            <person name="Nataraja K.N."/>
            <person name="Reddy Y.A.N."/>
            <person name="Phadnis S."/>
            <person name="Ravikumar R.L."/>
            <person name="Schlapbach R."/>
            <person name="Sreeman S.M."/>
            <person name="Shimizu K.K."/>
        </authorList>
    </citation>
    <scope>NUCLEOTIDE SEQUENCE</scope>
</reference>
<dbReference type="AlphaFoldDB" id="A0AAV5G310"/>
<evidence type="ECO:0000313" key="2">
    <source>
        <dbReference type="EMBL" id="GJN40975.1"/>
    </source>
</evidence>